<sequence>MNSQPFAAAAPDSRPRGTRWIFSTASESNGIEGSSISHSVDTVFRPSKISSHFHAYGFPVNFQAWKTHGSSDRVTLVNFKTSFPGNLSSLQGYRKISQSRGRLPLWDWTSNGSVYGGKPVDRLLPSSHKGFLALSACSSFHAHLQPLQLIYAVITEAEFIECLSFFAQLEIADHEPGRDDGHEFHLIIDTLLSSLTLTRTANSTLSFPHVPLLP</sequence>
<protein>
    <submittedName>
        <fullName evidence="2">Uncharacterized protein</fullName>
    </submittedName>
</protein>
<evidence type="ECO:0000313" key="2">
    <source>
        <dbReference type="EMBL" id="KAJ7773748.1"/>
    </source>
</evidence>
<comment type="caution">
    <text evidence="2">The sequence shown here is derived from an EMBL/GenBank/DDBJ whole genome shotgun (WGS) entry which is preliminary data.</text>
</comment>
<dbReference type="EMBL" id="JARJLG010000017">
    <property type="protein sequence ID" value="KAJ7773748.1"/>
    <property type="molecule type" value="Genomic_DNA"/>
</dbReference>
<reference evidence="2" key="1">
    <citation type="submission" date="2023-03" db="EMBL/GenBank/DDBJ databases">
        <title>Massive genome expansion in bonnet fungi (Mycena s.s.) driven by repeated elements and novel gene families across ecological guilds.</title>
        <authorList>
            <consortium name="Lawrence Berkeley National Laboratory"/>
            <person name="Harder C.B."/>
            <person name="Miyauchi S."/>
            <person name="Viragh M."/>
            <person name="Kuo A."/>
            <person name="Thoen E."/>
            <person name="Andreopoulos B."/>
            <person name="Lu D."/>
            <person name="Skrede I."/>
            <person name="Drula E."/>
            <person name="Henrissat B."/>
            <person name="Morin E."/>
            <person name="Kohler A."/>
            <person name="Barry K."/>
            <person name="LaButti K."/>
            <person name="Morin E."/>
            <person name="Salamov A."/>
            <person name="Lipzen A."/>
            <person name="Mereny Z."/>
            <person name="Hegedus B."/>
            <person name="Baldrian P."/>
            <person name="Stursova M."/>
            <person name="Weitz H."/>
            <person name="Taylor A."/>
            <person name="Grigoriev I.V."/>
            <person name="Nagy L.G."/>
            <person name="Martin F."/>
            <person name="Kauserud H."/>
        </authorList>
    </citation>
    <scope>NUCLEOTIDE SEQUENCE</scope>
    <source>
        <strain evidence="2">CBHHK188m</strain>
    </source>
</reference>
<dbReference type="Proteomes" id="UP001215280">
    <property type="component" value="Unassembled WGS sequence"/>
</dbReference>
<dbReference type="EMBL" id="JARJLG010000288">
    <property type="protein sequence ID" value="KAJ7719697.1"/>
    <property type="molecule type" value="Genomic_DNA"/>
</dbReference>
<dbReference type="AlphaFoldDB" id="A0AAD7JZH8"/>
<gene>
    <name evidence="2" type="ORF">DFH07DRAFT_141110</name>
    <name evidence="1" type="ORF">DFH07DRAFT_309979</name>
</gene>
<evidence type="ECO:0000313" key="1">
    <source>
        <dbReference type="EMBL" id="KAJ7719697.1"/>
    </source>
</evidence>
<keyword evidence="3" id="KW-1185">Reference proteome</keyword>
<name>A0AAD7JZH8_9AGAR</name>
<organism evidence="2 3">
    <name type="scientific">Mycena maculata</name>
    <dbReference type="NCBI Taxonomy" id="230809"/>
    <lineage>
        <taxon>Eukaryota</taxon>
        <taxon>Fungi</taxon>
        <taxon>Dikarya</taxon>
        <taxon>Basidiomycota</taxon>
        <taxon>Agaricomycotina</taxon>
        <taxon>Agaricomycetes</taxon>
        <taxon>Agaricomycetidae</taxon>
        <taxon>Agaricales</taxon>
        <taxon>Marasmiineae</taxon>
        <taxon>Mycenaceae</taxon>
        <taxon>Mycena</taxon>
    </lineage>
</organism>
<evidence type="ECO:0000313" key="3">
    <source>
        <dbReference type="Proteomes" id="UP001215280"/>
    </source>
</evidence>
<proteinExistence type="predicted"/>
<accession>A0AAD7JZH8</accession>